<reference evidence="1" key="1">
    <citation type="submission" date="2004-11" db="EMBL/GenBank/DDBJ databases">
        <title>The full-length cDNA sequences of Schistosoma japonicum genes.</title>
        <authorList>
            <person name="Han Z."/>
        </authorList>
    </citation>
    <scope>NUCLEOTIDE SEQUENCE</scope>
</reference>
<dbReference type="EMBL" id="AY816064">
    <property type="protein sequence ID" value="AAW27796.1"/>
    <property type="molecule type" value="mRNA"/>
</dbReference>
<proteinExistence type="evidence at transcript level"/>
<protein>
    <submittedName>
        <fullName evidence="1">SJCHGC04690 protein</fullName>
    </submittedName>
</protein>
<sequence>MYLVTLNRAITSNINDLNGNNHYINAFRRSVTKSSDKAVQDLNITNAAMNASLKNRLEQILNEFDKLNQNLLESWRRKFDELKRTTTGTQSNETEASCSRLAPSSEYGFQSLKKKMSLLQVRLSLNVGHLFINQLLPNFTKEVKSKISPVTTEAYW</sequence>
<dbReference type="AlphaFoldDB" id="Q5D8R0"/>
<name>Q5D8R0_SCHJA</name>
<evidence type="ECO:0000313" key="1">
    <source>
        <dbReference type="EMBL" id="AAW27796.1"/>
    </source>
</evidence>
<reference evidence="1" key="2">
    <citation type="journal article" date="2006" name="PLoS Pathog.">
        <title>New perspectives on host-parasite interplay by comparative transcriptomic and proteomic analyses of Schistosoma japonicum.</title>
        <authorList>
            <person name="Liu F."/>
            <person name="Lu J."/>
            <person name="Hu W."/>
            <person name="Wang S.Y."/>
            <person name="Cui S.J."/>
            <person name="Chi M."/>
            <person name="Yan Q."/>
            <person name="Wang X.R."/>
            <person name="Song H.D."/>
            <person name="Xu X.N."/>
            <person name="Wang J.J."/>
            <person name="Zhang X.L."/>
            <person name="Zhang X."/>
            <person name="Wang Z.Q."/>
            <person name="Xue C.L."/>
            <person name="Brindley P.J."/>
            <person name="McManus D.P."/>
            <person name="Yang P.Y."/>
            <person name="Feng Z."/>
            <person name="Chen Z."/>
            <person name="Han Z.G."/>
        </authorList>
    </citation>
    <scope>NUCLEOTIDE SEQUENCE</scope>
</reference>
<accession>Q5D8R0</accession>
<organism evidence="1">
    <name type="scientific">Schistosoma japonicum</name>
    <name type="common">Blood fluke</name>
    <dbReference type="NCBI Taxonomy" id="6182"/>
    <lineage>
        <taxon>Eukaryota</taxon>
        <taxon>Metazoa</taxon>
        <taxon>Spiralia</taxon>
        <taxon>Lophotrochozoa</taxon>
        <taxon>Platyhelminthes</taxon>
        <taxon>Trematoda</taxon>
        <taxon>Digenea</taxon>
        <taxon>Strigeidida</taxon>
        <taxon>Schistosomatoidea</taxon>
        <taxon>Schistosomatidae</taxon>
        <taxon>Schistosoma</taxon>
    </lineage>
</organism>